<evidence type="ECO:0000313" key="4">
    <source>
        <dbReference type="Proteomes" id="UP001172159"/>
    </source>
</evidence>
<proteinExistence type="predicted"/>
<keyword evidence="4" id="KW-1185">Reference proteome</keyword>
<feature type="chain" id="PRO_5041450951" evidence="2">
    <location>
        <begin position="23"/>
        <end position="128"/>
    </location>
</feature>
<evidence type="ECO:0000256" key="2">
    <source>
        <dbReference type="SAM" id="SignalP"/>
    </source>
</evidence>
<protein>
    <submittedName>
        <fullName evidence="3">Uncharacterized protein</fullName>
    </submittedName>
</protein>
<comment type="caution">
    <text evidence="3">The sequence shown here is derived from an EMBL/GenBank/DDBJ whole genome shotgun (WGS) entry which is preliminary data.</text>
</comment>
<accession>A0AA40AXK1</accession>
<organism evidence="3 4">
    <name type="scientific">Apiosordaria backusii</name>
    <dbReference type="NCBI Taxonomy" id="314023"/>
    <lineage>
        <taxon>Eukaryota</taxon>
        <taxon>Fungi</taxon>
        <taxon>Dikarya</taxon>
        <taxon>Ascomycota</taxon>
        <taxon>Pezizomycotina</taxon>
        <taxon>Sordariomycetes</taxon>
        <taxon>Sordariomycetidae</taxon>
        <taxon>Sordariales</taxon>
        <taxon>Lasiosphaeriaceae</taxon>
        <taxon>Apiosordaria</taxon>
    </lineage>
</organism>
<name>A0AA40AXK1_9PEZI</name>
<evidence type="ECO:0000256" key="1">
    <source>
        <dbReference type="SAM" id="Coils"/>
    </source>
</evidence>
<dbReference type="EMBL" id="JAUKTV010000011">
    <property type="protein sequence ID" value="KAK0723825.1"/>
    <property type="molecule type" value="Genomic_DNA"/>
</dbReference>
<evidence type="ECO:0000313" key="3">
    <source>
        <dbReference type="EMBL" id="KAK0723825.1"/>
    </source>
</evidence>
<keyword evidence="1" id="KW-0175">Coiled coil</keyword>
<gene>
    <name evidence="3" type="ORF">B0T21DRAFT_350974</name>
</gene>
<keyword evidence="2" id="KW-0732">Signal</keyword>
<reference evidence="3" key="1">
    <citation type="submission" date="2023-06" db="EMBL/GenBank/DDBJ databases">
        <title>Genome-scale phylogeny and comparative genomics of the fungal order Sordariales.</title>
        <authorList>
            <consortium name="Lawrence Berkeley National Laboratory"/>
            <person name="Hensen N."/>
            <person name="Bonometti L."/>
            <person name="Westerberg I."/>
            <person name="Brannstrom I.O."/>
            <person name="Guillou S."/>
            <person name="Cros-Aarteil S."/>
            <person name="Calhoun S."/>
            <person name="Haridas S."/>
            <person name="Kuo A."/>
            <person name="Mondo S."/>
            <person name="Pangilinan J."/>
            <person name="Riley R."/>
            <person name="Labutti K."/>
            <person name="Andreopoulos B."/>
            <person name="Lipzen A."/>
            <person name="Chen C."/>
            <person name="Yanf M."/>
            <person name="Daum C."/>
            <person name="Ng V."/>
            <person name="Clum A."/>
            <person name="Steindorff A."/>
            <person name="Ohm R."/>
            <person name="Martin F."/>
            <person name="Silar P."/>
            <person name="Natvig D."/>
            <person name="Lalanne C."/>
            <person name="Gautier V."/>
            <person name="Ament-Velasquez S.L."/>
            <person name="Kruys A."/>
            <person name="Hutchinson M.I."/>
            <person name="Powell A.J."/>
            <person name="Barry K."/>
            <person name="Miller A.N."/>
            <person name="Grigoriev I.V."/>
            <person name="Debuchy R."/>
            <person name="Gladieux P."/>
            <person name="Thoren M.H."/>
            <person name="Johannesson H."/>
        </authorList>
    </citation>
    <scope>NUCLEOTIDE SEQUENCE</scope>
    <source>
        <strain evidence="3">CBS 540.89</strain>
    </source>
</reference>
<dbReference type="Proteomes" id="UP001172159">
    <property type="component" value="Unassembled WGS sequence"/>
</dbReference>
<dbReference type="AlphaFoldDB" id="A0AA40AXK1"/>
<feature type="coiled-coil region" evidence="1">
    <location>
        <begin position="35"/>
        <end position="65"/>
    </location>
</feature>
<feature type="signal peptide" evidence="2">
    <location>
        <begin position="1"/>
        <end position="22"/>
    </location>
</feature>
<sequence>MVTAVTVTFAWILLLPLSPLWAIYYYCCRQRWRQKKEERREKKRVENIRERNRRAYQSNERLRELHRERQRETGMIGYDIERADLEADPSAAETTPEVHVPDPVAKRDNEVLYVRKYGIPLGTIVEGN</sequence>